<dbReference type="AlphaFoldDB" id="A0A081RQF7"/>
<sequence length="62" mass="7428">MVTTIKMEMEFKEVYCMNCKKVLGRYNVKFYDDDKISELLKTTHSTHVRKGHQVNIKKFVKD</sequence>
<reference evidence="1 2" key="1">
    <citation type="submission" date="2014-06" db="EMBL/GenBank/DDBJ databases">
        <authorList>
            <person name="Ngugi D.K."/>
            <person name="Blom J."/>
            <person name="Alam I."/>
            <person name="Rashid M."/>
            <person name="Ba Alawi W."/>
            <person name="Zhang G."/>
            <person name="Hikmawan T."/>
            <person name="Guan Y."/>
            <person name="Antunes A."/>
            <person name="Siam R."/>
            <person name="ElDorry H."/>
            <person name="Bajic V."/>
            <person name="Stingl U."/>
        </authorList>
    </citation>
    <scope>NUCLEOTIDE SEQUENCE [LARGE SCALE GENOMIC DNA]</scope>
    <source>
        <strain evidence="1">SCGC AAA799-N04</strain>
    </source>
</reference>
<keyword evidence="2" id="KW-1185">Reference proteome</keyword>
<name>A0A081RQF7_9ARCH</name>
<dbReference type="EMBL" id="JOKN01000001">
    <property type="protein sequence ID" value="KEQ57430.1"/>
    <property type="molecule type" value="Genomic_DNA"/>
</dbReference>
<organism evidence="1 2">
    <name type="scientific">Marine Group I thaumarchaeote SCGC AAA799-N04</name>
    <dbReference type="NCBI Taxonomy" id="1502293"/>
    <lineage>
        <taxon>Archaea</taxon>
        <taxon>Nitrososphaerota</taxon>
        <taxon>Marine Group I</taxon>
    </lineage>
</organism>
<dbReference type="PATRIC" id="fig|1502293.3.peg.107"/>
<evidence type="ECO:0000313" key="1">
    <source>
        <dbReference type="EMBL" id="KEQ57430.1"/>
    </source>
</evidence>
<comment type="caution">
    <text evidence="1">The sequence shown here is derived from an EMBL/GenBank/DDBJ whole genome shotgun (WGS) entry which is preliminary data.</text>
</comment>
<gene>
    <name evidence="1" type="ORF">AAA799N04_00117</name>
</gene>
<accession>A0A081RQF7</accession>
<protein>
    <submittedName>
        <fullName evidence="1">Uncharacterized protein</fullName>
    </submittedName>
</protein>
<dbReference type="Proteomes" id="UP000028059">
    <property type="component" value="Unassembled WGS sequence"/>
</dbReference>
<proteinExistence type="predicted"/>
<evidence type="ECO:0000313" key="2">
    <source>
        <dbReference type="Proteomes" id="UP000028059"/>
    </source>
</evidence>